<sequence length="1383" mass="152351">MLKKITAVLIMLALVLQVLPPYSGNNVSAATGSFSFTNESDVSTAPRITTEPRVTLTGSISNVNGSTVSYDVVQIINNKGNNDPADDQVGSKRENVTSNIYINGFNIQVYNIELFPGLNRITFRGVQGGGEVTNSIYINYHNAPVFYDLVAQLDGNRFTVEENGTTVVHSTNSTGKTSADISLTGFAPNAQSVTVITNSSSKTYNVSSSNDYQFAASPINLQQGKNLVTISVKNADQTIETTREIAFYNGSVTFYDVNLQETAGTPAVTNTAALEYNPNFSATTPANVRVTGKVIVPNYLKDDDVPANGILEPHPNPNAQIQISSSLTHLGSTVTESVYTVSPTLPVGQNSDAFFVYEFNTPLSTFTKGITPVFNDQYTLKLTAVNEKRRAQSLPYNEGTGSMTFSLRDANESYIEQINYLTGYAKDKPFENLTGSTLEGVNLFSIPFAMEVLIANPVVSTNPAEEATVTSVKSITGVSAPAYVTNPSNANFENLSEQLTSKYVYREVNGVSKLFKREVIVFKKLPFEGTQTIELDVGGVKKSVTFTMLFGPFTSYNTIFDNMLIYDDTNLLPDDRITKVITEALSDFKGQINNINNTSEIRYDLTGSSAQTVFFYINNTPIRLAVDGTDPTNFKIYDNAEKTRAFAALFSGENEIRFVFQGSKNAYEKTLKVYIVPTNLPVIPVDTALGIFPYSSNYEEPLANDPKFPQQGTIFNTTEASMNIFGTFDFIDLGKSTNVSDIQTKITQMTTDPRLTKPGNYILKIEGSSLTAPILWDLTNEFYVVNSKANNAQIGIVNSTKPIENLTVRYDIATQSFSFILSNQKLNADGSSSVYNFVAYNNGLTGPKASYRLEVDPTSMPYTIVRPILPAKSIVNQNFLEVVIDAPVGTESVTISKIKAEKIEFDSDNNPSTVEETYLNTYRAYLDKLKVGKNEIEFTIVRADDEVDSSFEITYRPTNIPGAQYLETMKNSHKVFEGAVSLKFPANTSLIRSDFNVPSDLKNQVFTGHNLLFSIANGEDGVVDRRELEEKPPGYDITLESFGTRFRLSYPTRFTKASPVYWIDAGLADDPNTSSYDPLTMGVDPYQFPGAKGTNGTKVPTYDDRPDDRELITSKTGQLTLTFDPNMKDSVGTIITVYRYDVKAKYWENIGGVVDVKKNTITVPFNKFGYYVVGKMVYAFEDVTSHPYARNFLEAIYAKGVMNAAGYDEFGTDIYVTRGEFARMMVKALDIPLNYELSKPHFNDVPSIINPDALWDYRYIETAAREGIIRGTGPQTYQPNVNLTRQEAAVIIARALDLKLGTDATKIKKDLDKVFKDSGDVNYYAQAAVVAVAKKGFIVGSPVDASNPKAGNVFEPRSNLLRSDAAIITAKILSDLKKLPKIN</sequence>
<evidence type="ECO:0000259" key="2">
    <source>
        <dbReference type="PROSITE" id="PS51272"/>
    </source>
</evidence>
<keyword evidence="1" id="KW-0732">Signal</keyword>
<keyword evidence="4" id="KW-1185">Reference proteome</keyword>
<accession>A0ABT9U201</accession>
<feature type="chain" id="PRO_5047296619" description="SLH domain-containing protein" evidence="1">
    <location>
        <begin position="24"/>
        <end position="1383"/>
    </location>
</feature>
<evidence type="ECO:0000313" key="3">
    <source>
        <dbReference type="EMBL" id="MDQ0113638.1"/>
    </source>
</evidence>
<gene>
    <name evidence="3" type="ORF">J2T15_003079</name>
</gene>
<dbReference type="Pfam" id="PF00395">
    <property type="entry name" value="SLH"/>
    <property type="match status" value="2"/>
</dbReference>
<dbReference type="InterPro" id="IPR001119">
    <property type="entry name" value="SLH_dom"/>
</dbReference>
<organism evidence="3 4">
    <name type="scientific">Paenibacillus harenae</name>
    <dbReference type="NCBI Taxonomy" id="306543"/>
    <lineage>
        <taxon>Bacteria</taxon>
        <taxon>Bacillati</taxon>
        <taxon>Bacillota</taxon>
        <taxon>Bacilli</taxon>
        <taxon>Bacillales</taxon>
        <taxon>Paenibacillaceae</taxon>
        <taxon>Paenibacillus</taxon>
    </lineage>
</organism>
<feature type="domain" description="SLH" evidence="2">
    <location>
        <begin position="1243"/>
        <end position="1306"/>
    </location>
</feature>
<dbReference type="PANTHER" id="PTHR43308">
    <property type="entry name" value="OUTER MEMBRANE PROTEIN ALPHA-RELATED"/>
    <property type="match status" value="1"/>
</dbReference>
<protein>
    <recommendedName>
        <fullName evidence="2">SLH domain-containing protein</fullName>
    </recommendedName>
</protein>
<dbReference type="Proteomes" id="UP001229346">
    <property type="component" value="Unassembled WGS sequence"/>
</dbReference>
<dbReference type="PANTHER" id="PTHR43308:SF5">
    <property type="entry name" value="S-LAYER PROTEIN _ PEPTIDOGLYCAN ENDO-BETA-N-ACETYLGLUCOSAMINIDASE"/>
    <property type="match status" value="1"/>
</dbReference>
<proteinExistence type="predicted"/>
<dbReference type="PROSITE" id="PS51272">
    <property type="entry name" value="SLH"/>
    <property type="match status" value="3"/>
</dbReference>
<comment type="caution">
    <text evidence="3">The sequence shown here is derived from an EMBL/GenBank/DDBJ whole genome shotgun (WGS) entry which is preliminary data.</text>
</comment>
<reference evidence="3 4" key="1">
    <citation type="submission" date="2023-07" db="EMBL/GenBank/DDBJ databases">
        <title>Sorghum-associated microbial communities from plants grown in Nebraska, USA.</title>
        <authorList>
            <person name="Schachtman D."/>
        </authorList>
    </citation>
    <scope>NUCLEOTIDE SEQUENCE [LARGE SCALE GENOMIC DNA]</scope>
    <source>
        <strain evidence="3 4">CC482</strain>
    </source>
</reference>
<dbReference type="RefSeq" id="WP_307204850.1">
    <property type="nucleotide sequence ID" value="NZ_JAUSSU010000005.1"/>
</dbReference>
<evidence type="ECO:0000313" key="4">
    <source>
        <dbReference type="Proteomes" id="UP001229346"/>
    </source>
</evidence>
<feature type="domain" description="SLH" evidence="2">
    <location>
        <begin position="1176"/>
        <end position="1239"/>
    </location>
</feature>
<dbReference type="EMBL" id="JAUSSU010000005">
    <property type="protein sequence ID" value="MDQ0113638.1"/>
    <property type="molecule type" value="Genomic_DNA"/>
</dbReference>
<name>A0ABT9U201_PAEHA</name>
<feature type="domain" description="SLH" evidence="2">
    <location>
        <begin position="1312"/>
        <end position="1383"/>
    </location>
</feature>
<dbReference type="InterPro" id="IPR051465">
    <property type="entry name" value="Cell_Envelope_Struct_Comp"/>
</dbReference>
<feature type="signal peptide" evidence="1">
    <location>
        <begin position="1"/>
        <end position="23"/>
    </location>
</feature>
<evidence type="ECO:0000256" key="1">
    <source>
        <dbReference type="SAM" id="SignalP"/>
    </source>
</evidence>